<dbReference type="EC" id="2.7.11.22" evidence="2"/>
<evidence type="ECO:0000256" key="9">
    <source>
        <dbReference type="ARBA" id="ARBA00048367"/>
    </source>
</evidence>
<dbReference type="GO" id="GO:0005634">
    <property type="term" value="C:nucleus"/>
    <property type="evidence" value="ECO:0007669"/>
    <property type="project" value="TreeGrafter"/>
</dbReference>
<dbReference type="PANTHER" id="PTHR24056:SF472">
    <property type="entry name" value="CYCLIN-DEPENDENT KINASE 4, ISOFORM A"/>
    <property type="match status" value="1"/>
</dbReference>
<dbReference type="PROSITE" id="PS00107">
    <property type="entry name" value="PROTEIN_KINASE_ATP"/>
    <property type="match status" value="1"/>
</dbReference>
<dbReference type="FunFam" id="3.30.200.20:FF:000124">
    <property type="entry name" value="Cyclin-dependent kinase 4"/>
    <property type="match status" value="1"/>
</dbReference>
<comment type="caution">
    <text evidence="13">The sequence shown here is derived from an EMBL/GenBank/DDBJ whole genome shotgun (WGS) entry which is preliminary data.</text>
</comment>
<dbReference type="PANTHER" id="PTHR24056">
    <property type="entry name" value="CELL DIVISION PROTEIN KINASE"/>
    <property type="match status" value="1"/>
</dbReference>
<comment type="catalytic activity">
    <reaction evidence="8">
        <text>L-threonyl-[protein] + ATP = O-phospho-L-threonyl-[protein] + ADP + H(+)</text>
        <dbReference type="Rhea" id="RHEA:46608"/>
        <dbReference type="Rhea" id="RHEA-COMP:11060"/>
        <dbReference type="Rhea" id="RHEA-COMP:11605"/>
        <dbReference type="ChEBI" id="CHEBI:15378"/>
        <dbReference type="ChEBI" id="CHEBI:30013"/>
        <dbReference type="ChEBI" id="CHEBI:30616"/>
        <dbReference type="ChEBI" id="CHEBI:61977"/>
        <dbReference type="ChEBI" id="CHEBI:456216"/>
        <dbReference type="EC" id="2.7.11.22"/>
    </reaction>
</comment>
<dbReference type="GO" id="GO:0007165">
    <property type="term" value="P:signal transduction"/>
    <property type="evidence" value="ECO:0007669"/>
    <property type="project" value="TreeGrafter"/>
</dbReference>
<evidence type="ECO:0000256" key="6">
    <source>
        <dbReference type="ARBA" id="ARBA00022777"/>
    </source>
</evidence>
<feature type="compositionally biased region" description="Polar residues" evidence="11">
    <location>
        <begin position="15"/>
        <end position="27"/>
    </location>
</feature>
<keyword evidence="7 10" id="KW-0067">ATP-binding</keyword>
<comment type="catalytic activity">
    <reaction evidence="9">
        <text>L-seryl-[protein] + ATP = O-phospho-L-seryl-[protein] + ADP + H(+)</text>
        <dbReference type="Rhea" id="RHEA:17989"/>
        <dbReference type="Rhea" id="RHEA-COMP:9863"/>
        <dbReference type="Rhea" id="RHEA-COMP:11604"/>
        <dbReference type="ChEBI" id="CHEBI:15378"/>
        <dbReference type="ChEBI" id="CHEBI:29999"/>
        <dbReference type="ChEBI" id="CHEBI:30616"/>
        <dbReference type="ChEBI" id="CHEBI:83421"/>
        <dbReference type="ChEBI" id="CHEBI:456216"/>
        <dbReference type="EC" id="2.7.11.22"/>
    </reaction>
</comment>
<feature type="compositionally biased region" description="Polar residues" evidence="11">
    <location>
        <begin position="504"/>
        <end position="529"/>
    </location>
</feature>
<dbReference type="Pfam" id="PF00069">
    <property type="entry name" value="Pkinase"/>
    <property type="match status" value="1"/>
</dbReference>
<evidence type="ECO:0000256" key="8">
    <source>
        <dbReference type="ARBA" id="ARBA00047811"/>
    </source>
</evidence>
<dbReference type="GO" id="GO:0010389">
    <property type="term" value="P:regulation of G2/M transition of mitotic cell cycle"/>
    <property type="evidence" value="ECO:0007669"/>
    <property type="project" value="TreeGrafter"/>
</dbReference>
<dbReference type="GO" id="GO:0030332">
    <property type="term" value="F:cyclin binding"/>
    <property type="evidence" value="ECO:0007669"/>
    <property type="project" value="TreeGrafter"/>
</dbReference>
<evidence type="ECO:0000256" key="1">
    <source>
        <dbReference type="ARBA" id="ARBA00006485"/>
    </source>
</evidence>
<keyword evidence="3" id="KW-0723">Serine/threonine-protein kinase</keyword>
<dbReference type="CDD" id="cd07838">
    <property type="entry name" value="STKc_CDK4_6_like"/>
    <property type="match status" value="1"/>
</dbReference>
<dbReference type="GO" id="GO:0010468">
    <property type="term" value="P:regulation of gene expression"/>
    <property type="evidence" value="ECO:0007669"/>
    <property type="project" value="TreeGrafter"/>
</dbReference>
<dbReference type="PROSITE" id="PS00108">
    <property type="entry name" value="PROTEIN_KINASE_ST"/>
    <property type="match status" value="1"/>
</dbReference>
<dbReference type="AlphaFoldDB" id="A0AAV2QF81"/>
<evidence type="ECO:0000313" key="13">
    <source>
        <dbReference type="EMBL" id="CAL4079798.1"/>
    </source>
</evidence>
<dbReference type="Proteomes" id="UP001497623">
    <property type="component" value="Unassembled WGS sequence"/>
</dbReference>
<dbReference type="GO" id="GO:0004693">
    <property type="term" value="F:cyclin-dependent protein serine/threonine kinase activity"/>
    <property type="evidence" value="ECO:0007669"/>
    <property type="project" value="UniProtKB-EC"/>
</dbReference>
<dbReference type="GO" id="GO:0005524">
    <property type="term" value="F:ATP binding"/>
    <property type="evidence" value="ECO:0007669"/>
    <property type="project" value="UniProtKB-UniRule"/>
</dbReference>
<feature type="compositionally biased region" description="Polar residues" evidence="11">
    <location>
        <begin position="537"/>
        <end position="546"/>
    </location>
</feature>
<evidence type="ECO:0000256" key="3">
    <source>
        <dbReference type="ARBA" id="ARBA00022527"/>
    </source>
</evidence>
<feature type="compositionally biased region" description="Polar residues" evidence="11">
    <location>
        <begin position="605"/>
        <end position="624"/>
    </location>
</feature>
<feature type="compositionally biased region" description="Polar residues" evidence="11">
    <location>
        <begin position="564"/>
        <end position="584"/>
    </location>
</feature>
<dbReference type="InterPro" id="IPR008271">
    <property type="entry name" value="Ser/Thr_kinase_AS"/>
</dbReference>
<dbReference type="InterPro" id="IPR017441">
    <property type="entry name" value="Protein_kinase_ATP_BS"/>
</dbReference>
<feature type="region of interest" description="Disordered" evidence="11">
    <location>
        <begin position="1"/>
        <end position="74"/>
    </location>
</feature>
<dbReference type="InterPro" id="IPR000719">
    <property type="entry name" value="Prot_kinase_dom"/>
</dbReference>
<dbReference type="SMART" id="SM00220">
    <property type="entry name" value="S_TKc"/>
    <property type="match status" value="1"/>
</dbReference>
<accession>A0AAV2QF81</accession>
<keyword evidence="14" id="KW-1185">Reference proteome</keyword>
<dbReference type="FunFam" id="1.10.510.10:FF:000624">
    <property type="entry name" value="Mitogen-activated protein kinase"/>
    <property type="match status" value="1"/>
</dbReference>
<dbReference type="InterPro" id="IPR011009">
    <property type="entry name" value="Kinase-like_dom_sf"/>
</dbReference>
<feature type="domain" description="Protein kinase" evidence="12">
    <location>
        <begin position="207"/>
        <end position="495"/>
    </location>
</feature>
<proteinExistence type="inferred from homology"/>
<dbReference type="GO" id="GO:0000082">
    <property type="term" value="P:G1/S transition of mitotic cell cycle"/>
    <property type="evidence" value="ECO:0007669"/>
    <property type="project" value="TreeGrafter"/>
</dbReference>
<dbReference type="Gene3D" id="1.10.510.10">
    <property type="entry name" value="Transferase(Phosphotransferase) domain 1"/>
    <property type="match status" value="1"/>
</dbReference>
<dbReference type="GO" id="GO:0000307">
    <property type="term" value="C:cyclin-dependent protein kinase holoenzyme complex"/>
    <property type="evidence" value="ECO:0007669"/>
    <property type="project" value="TreeGrafter"/>
</dbReference>
<dbReference type="EMBL" id="CAXKWB010005780">
    <property type="protein sequence ID" value="CAL4079798.1"/>
    <property type="molecule type" value="Genomic_DNA"/>
</dbReference>
<evidence type="ECO:0000313" key="14">
    <source>
        <dbReference type="Proteomes" id="UP001497623"/>
    </source>
</evidence>
<keyword evidence="4" id="KW-0808">Transferase</keyword>
<feature type="compositionally biased region" description="Low complexity" evidence="11">
    <location>
        <begin position="547"/>
        <end position="563"/>
    </location>
</feature>
<evidence type="ECO:0000256" key="7">
    <source>
        <dbReference type="ARBA" id="ARBA00022840"/>
    </source>
</evidence>
<keyword evidence="5 10" id="KW-0547">Nucleotide-binding</keyword>
<protein>
    <recommendedName>
        <fullName evidence="2">cyclin-dependent kinase</fullName>
        <ecNumber evidence="2">2.7.11.22</ecNumber>
    </recommendedName>
</protein>
<sequence length="624" mass="68074">MMASEGEPGGGSPGVTNSGPISGNRATNVEADEKNKSLNVESDTGAGDMNTETEVGDSSMNMSEGNISMESNTNSEGMNIESVEDSQVKELTSNEDGGIMCEESLESTPRSLESTPKTRTTNIESIVDVYVDGTVGAMCEVKSENSSPIITNKSPEKIEQPNQVLQATVPPTVQANNSTISDPVSNTSYTTNVPNTNNVARTPQGTYEELSEIGNGAYGTVYKARDLLNEGRVVALKKIRISLSDEGVPVNAVREIAMLKQLERYEHPNIVRLLDICHGQLERESKLTLIMVFEYMDQDLDHYIKGCPSPGLEPARIKSIMHQILCGVDFLHSNRIIHRDLKPQNVLVDGRGRVKLADFGLARIYDFYMRLTTTVVTLWYRAPEVLLSNSYATPVDVWSCGCIFAELFRRKPIFEGRSEGDQLQIIFDTIGTPTEAEWPSDVSLYRSNFRNHPGKPLKDVVPEITDDAIDLLKRMLTFRPEVRMSAYTARNHRYFSGLVAPEVTPSSATRNTPTQQMVSGPQYSTSNIINPGISDAKLNSFSVASGNTNDENNPNSGNTNNITSDTNIVNNSSDANMAENNNVVSKMPDDIGVSSASSSLISSSPVTVNTGSKDANQDTGDLIR</sequence>
<dbReference type="Gene3D" id="3.30.200.20">
    <property type="entry name" value="Phosphorylase Kinase, domain 1"/>
    <property type="match status" value="1"/>
</dbReference>
<evidence type="ECO:0000256" key="10">
    <source>
        <dbReference type="PROSITE-ProRule" id="PRU10141"/>
    </source>
</evidence>
<evidence type="ECO:0000256" key="4">
    <source>
        <dbReference type="ARBA" id="ARBA00022679"/>
    </source>
</evidence>
<dbReference type="InterPro" id="IPR050108">
    <property type="entry name" value="CDK"/>
</dbReference>
<feature type="region of interest" description="Disordered" evidence="11">
    <location>
        <begin position="176"/>
        <end position="196"/>
    </location>
</feature>
<organism evidence="13 14">
    <name type="scientific">Meganyctiphanes norvegica</name>
    <name type="common">Northern krill</name>
    <name type="synonym">Thysanopoda norvegica</name>
    <dbReference type="NCBI Taxonomy" id="48144"/>
    <lineage>
        <taxon>Eukaryota</taxon>
        <taxon>Metazoa</taxon>
        <taxon>Ecdysozoa</taxon>
        <taxon>Arthropoda</taxon>
        <taxon>Crustacea</taxon>
        <taxon>Multicrustacea</taxon>
        <taxon>Malacostraca</taxon>
        <taxon>Eumalacostraca</taxon>
        <taxon>Eucarida</taxon>
        <taxon>Euphausiacea</taxon>
        <taxon>Euphausiidae</taxon>
        <taxon>Meganyctiphanes</taxon>
    </lineage>
</organism>
<dbReference type="GO" id="GO:0005737">
    <property type="term" value="C:cytoplasm"/>
    <property type="evidence" value="ECO:0007669"/>
    <property type="project" value="TreeGrafter"/>
</dbReference>
<feature type="compositionally biased region" description="Polar residues" evidence="11">
    <location>
        <begin position="50"/>
        <end position="74"/>
    </location>
</feature>
<evidence type="ECO:0000256" key="5">
    <source>
        <dbReference type="ARBA" id="ARBA00022741"/>
    </source>
</evidence>
<feature type="binding site" evidence="10">
    <location>
        <position position="237"/>
    </location>
    <ligand>
        <name>ATP</name>
        <dbReference type="ChEBI" id="CHEBI:30616"/>
    </ligand>
</feature>
<name>A0AAV2QF81_MEGNR</name>
<feature type="compositionally biased region" description="Low complexity" evidence="11">
    <location>
        <begin position="594"/>
        <end position="604"/>
    </location>
</feature>
<gene>
    <name evidence="13" type="ORF">MNOR_LOCUS11118</name>
</gene>
<feature type="region of interest" description="Disordered" evidence="11">
    <location>
        <begin position="503"/>
        <end position="624"/>
    </location>
</feature>
<evidence type="ECO:0000256" key="11">
    <source>
        <dbReference type="SAM" id="MobiDB-lite"/>
    </source>
</evidence>
<comment type="similarity">
    <text evidence="1">Belongs to the protein kinase superfamily. CMGC Ser/Thr protein kinase family. CDC2/CDKX subfamily.</text>
</comment>
<dbReference type="SUPFAM" id="SSF56112">
    <property type="entry name" value="Protein kinase-like (PK-like)"/>
    <property type="match status" value="1"/>
</dbReference>
<evidence type="ECO:0000259" key="12">
    <source>
        <dbReference type="PROSITE" id="PS50011"/>
    </source>
</evidence>
<keyword evidence="6" id="KW-0418">Kinase</keyword>
<evidence type="ECO:0000256" key="2">
    <source>
        <dbReference type="ARBA" id="ARBA00012425"/>
    </source>
</evidence>
<reference evidence="13 14" key="1">
    <citation type="submission" date="2024-05" db="EMBL/GenBank/DDBJ databases">
        <authorList>
            <person name="Wallberg A."/>
        </authorList>
    </citation>
    <scope>NUCLEOTIDE SEQUENCE [LARGE SCALE GENOMIC DNA]</scope>
</reference>
<dbReference type="PROSITE" id="PS50011">
    <property type="entry name" value="PROTEIN_KINASE_DOM"/>
    <property type="match status" value="1"/>
</dbReference>